<gene>
    <name evidence="2" type="ORF">METEAL_14000</name>
</gene>
<dbReference type="CDD" id="cd06259">
    <property type="entry name" value="YdcF-like"/>
    <property type="match status" value="1"/>
</dbReference>
<reference evidence="3" key="1">
    <citation type="journal article" date="2023" name="Int. J. Syst. Evol. Microbiol.">
        <title>Mesoterricola silvestris gen. nov., sp. nov., Mesoterricola sediminis sp. nov., Geothrix oryzae sp. nov., Geothrix edaphica sp. nov., Geothrix rubra sp. nov., and Geothrix limicola sp. nov., six novel members of Acidobacteriota isolated from soils.</title>
        <authorList>
            <person name="Itoh H."/>
            <person name="Sugisawa Y."/>
            <person name="Mise K."/>
            <person name="Xu Z."/>
            <person name="Kuniyasu M."/>
            <person name="Ushijima N."/>
            <person name="Kawano K."/>
            <person name="Kobayashi E."/>
            <person name="Shiratori Y."/>
            <person name="Masuda Y."/>
            <person name="Senoo K."/>
        </authorList>
    </citation>
    <scope>NUCLEOTIDE SEQUENCE [LARGE SCALE GENOMIC DNA]</scope>
    <source>
        <strain evidence="3">W79</strain>
    </source>
</reference>
<dbReference type="AlphaFoldDB" id="A0AA48GUU6"/>
<dbReference type="PANTHER" id="PTHR30336">
    <property type="entry name" value="INNER MEMBRANE PROTEIN, PROBABLE PERMEASE"/>
    <property type="match status" value="1"/>
</dbReference>
<dbReference type="EMBL" id="AP027080">
    <property type="protein sequence ID" value="BDU72226.1"/>
    <property type="molecule type" value="Genomic_DNA"/>
</dbReference>
<sequence>MLWILLWFPKEFASRIFLRDALPAQRGPALVLGAGVYADGEPSPILEGRLETALALFRAGKVGWILVSGDNRAQNYNEPQAMRKWLIRRGIPVEFVVSDYGGRRTYDSLRRAQAVFGVRRAVVVTSDFHLPRALYLASSMGLEATGVAADTSKVPLRARTGFLAREFAARHVAVLDRWFPPHTMLGNREPTPDDARAGT</sequence>
<evidence type="ECO:0000313" key="2">
    <source>
        <dbReference type="EMBL" id="BDU72226.1"/>
    </source>
</evidence>
<name>A0AA48GUU6_9BACT</name>
<dbReference type="InterPro" id="IPR051599">
    <property type="entry name" value="Cell_Envelope_Assoc"/>
</dbReference>
<dbReference type="PANTHER" id="PTHR30336:SF6">
    <property type="entry name" value="INTEGRAL MEMBRANE PROTEIN"/>
    <property type="match status" value="1"/>
</dbReference>
<dbReference type="GO" id="GO:0005886">
    <property type="term" value="C:plasma membrane"/>
    <property type="evidence" value="ECO:0007669"/>
    <property type="project" value="TreeGrafter"/>
</dbReference>
<protein>
    <recommendedName>
        <fullName evidence="1">DUF218 domain-containing protein</fullName>
    </recommendedName>
</protein>
<evidence type="ECO:0000313" key="3">
    <source>
        <dbReference type="Proteomes" id="UP001238179"/>
    </source>
</evidence>
<feature type="domain" description="DUF218" evidence="1">
    <location>
        <begin position="30"/>
        <end position="155"/>
    </location>
</feature>
<dbReference type="KEGG" id="msil:METEAL_14000"/>
<dbReference type="Pfam" id="PF02698">
    <property type="entry name" value="DUF218"/>
    <property type="match status" value="1"/>
</dbReference>
<dbReference type="RefSeq" id="WP_316415139.1">
    <property type="nucleotide sequence ID" value="NZ_AP027080.1"/>
</dbReference>
<organism evidence="2 3">
    <name type="scientific">Mesoterricola silvestris</name>
    <dbReference type="NCBI Taxonomy" id="2927979"/>
    <lineage>
        <taxon>Bacteria</taxon>
        <taxon>Pseudomonadati</taxon>
        <taxon>Acidobacteriota</taxon>
        <taxon>Holophagae</taxon>
        <taxon>Holophagales</taxon>
        <taxon>Holophagaceae</taxon>
        <taxon>Mesoterricola</taxon>
    </lineage>
</organism>
<accession>A0AA48GUU6</accession>
<proteinExistence type="predicted"/>
<dbReference type="Proteomes" id="UP001238179">
    <property type="component" value="Chromosome"/>
</dbReference>
<evidence type="ECO:0000259" key="1">
    <source>
        <dbReference type="Pfam" id="PF02698"/>
    </source>
</evidence>
<dbReference type="InterPro" id="IPR003848">
    <property type="entry name" value="DUF218"/>
</dbReference>
<keyword evidence="3" id="KW-1185">Reference proteome</keyword>